<dbReference type="SMART" id="SM00363">
    <property type="entry name" value="S4"/>
    <property type="match status" value="1"/>
</dbReference>
<protein>
    <recommendedName>
        <fullName evidence="5">Pseudouridine synthase</fullName>
        <ecNumber evidence="5">5.4.99.-</ecNumber>
    </recommendedName>
</protein>
<proteinExistence type="inferred from homology"/>
<dbReference type="InterPro" id="IPR050343">
    <property type="entry name" value="RsuA_PseudoU_synthase"/>
</dbReference>
<dbReference type="PROSITE" id="PS50889">
    <property type="entry name" value="S4"/>
    <property type="match status" value="1"/>
</dbReference>
<evidence type="ECO:0000256" key="5">
    <source>
        <dbReference type="RuleBase" id="RU003887"/>
    </source>
</evidence>
<dbReference type="CDD" id="cd00165">
    <property type="entry name" value="S4"/>
    <property type="match status" value="1"/>
</dbReference>
<dbReference type="Proteomes" id="UP001055025">
    <property type="component" value="Unassembled WGS sequence"/>
</dbReference>
<keyword evidence="3 5" id="KW-0413">Isomerase</keyword>
<evidence type="ECO:0000256" key="3">
    <source>
        <dbReference type="ARBA" id="ARBA00023235"/>
    </source>
</evidence>
<dbReference type="RefSeq" id="WP_265590739.1">
    <property type="nucleotide sequence ID" value="NZ_BQKC01000001.1"/>
</dbReference>
<dbReference type="InterPro" id="IPR020103">
    <property type="entry name" value="PsdUridine_synth_cat_dom_sf"/>
</dbReference>
<dbReference type="PANTHER" id="PTHR47683:SF2">
    <property type="entry name" value="RNA-BINDING S4 DOMAIN-CONTAINING PROTEIN"/>
    <property type="match status" value="1"/>
</dbReference>
<dbReference type="EC" id="5.4.99.-" evidence="5"/>
<dbReference type="Pfam" id="PF00849">
    <property type="entry name" value="PseudoU_synth_2"/>
    <property type="match status" value="1"/>
</dbReference>
<dbReference type="Gene3D" id="3.30.2350.10">
    <property type="entry name" value="Pseudouridine synthase"/>
    <property type="match status" value="1"/>
</dbReference>
<organism evidence="7 8">
    <name type="scientific">Granulimonas faecalis</name>
    <dbReference type="NCBI Taxonomy" id="2894155"/>
    <lineage>
        <taxon>Bacteria</taxon>
        <taxon>Bacillati</taxon>
        <taxon>Actinomycetota</taxon>
        <taxon>Coriobacteriia</taxon>
        <taxon>Coriobacteriales</taxon>
        <taxon>Kribbibacteriaceae</taxon>
        <taxon>Granulimonas</taxon>
    </lineage>
</organism>
<comment type="similarity">
    <text evidence="2 5">Belongs to the pseudouridine synthase RsuA family.</text>
</comment>
<dbReference type="NCBIfam" id="TIGR00093">
    <property type="entry name" value="pseudouridine synthase"/>
    <property type="match status" value="1"/>
</dbReference>
<dbReference type="EMBL" id="BQKC01000001">
    <property type="protein sequence ID" value="GJM55214.1"/>
    <property type="molecule type" value="Genomic_DNA"/>
</dbReference>
<dbReference type="Gene3D" id="3.10.290.10">
    <property type="entry name" value="RNA-binding S4 domain"/>
    <property type="match status" value="1"/>
</dbReference>
<sequence length="276" mass="29229">MTTSEGAPAVVPMRLQKFLARAGVASRRGSEDLMTAGRVTVNGATVTELGSKVDPAVDEVRVDGRHVFLGDGPFTIVLNKPAGYLTTMRDPRGRPCVAELVPVAEHPGLFPVGRLDGDTTGLLLFTTDGDLGQALAHPSAEKSKDYVALVEGVVRPHELEPLHDGIELDDGLCAPARGHVLSPRSSRVAAVAPHGVPEGMSVVALTIHEGRKHQVKRMLQAIGHPVVRLHRDGFGPVRLGGLAEGAWRPLTDGEARELDGVKAEAAARRRGRGGRP</sequence>
<keyword evidence="4" id="KW-0694">RNA-binding</keyword>
<dbReference type="InterPro" id="IPR000748">
    <property type="entry name" value="PsdUridine_synth_RsuA/RluB/E/F"/>
</dbReference>
<dbReference type="InterPro" id="IPR006145">
    <property type="entry name" value="PsdUridine_synth_RsuA/RluA"/>
</dbReference>
<dbReference type="AlphaFoldDB" id="A0AAV5B387"/>
<dbReference type="PANTHER" id="PTHR47683">
    <property type="entry name" value="PSEUDOURIDINE SYNTHASE FAMILY PROTEIN-RELATED"/>
    <property type="match status" value="1"/>
</dbReference>
<dbReference type="InterPro" id="IPR036986">
    <property type="entry name" value="S4_RNA-bd_sf"/>
</dbReference>
<keyword evidence="8" id="KW-1185">Reference proteome</keyword>
<evidence type="ECO:0000313" key="8">
    <source>
        <dbReference type="Proteomes" id="UP001055025"/>
    </source>
</evidence>
<dbReference type="GO" id="GO:0003723">
    <property type="term" value="F:RNA binding"/>
    <property type="evidence" value="ECO:0007669"/>
    <property type="project" value="UniProtKB-KW"/>
</dbReference>
<evidence type="ECO:0000313" key="7">
    <source>
        <dbReference type="EMBL" id="GJM55214.1"/>
    </source>
</evidence>
<comment type="catalytic activity">
    <reaction evidence="1">
        <text>a uridine in RNA = a pseudouridine in RNA</text>
        <dbReference type="Rhea" id="RHEA:48348"/>
        <dbReference type="Rhea" id="RHEA-COMP:12068"/>
        <dbReference type="Rhea" id="RHEA-COMP:12069"/>
        <dbReference type="ChEBI" id="CHEBI:65314"/>
        <dbReference type="ChEBI" id="CHEBI:65315"/>
    </reaction>
</comment>
<evidence type="ECO:0000259" key="6">
    <source>
        <dbReference type="SMART" id="SM00363"/>
    </source>
</evidence>
<feature type="domain" description="RNA-binding S4" evidence="6">
    <location>
        <begin position="13"/>
        <end position="73"/>
    </location>
</feature>
<dbReference type="SUPFAM" id="SSF55174">
    <property type="entry name" value="Alpha-L RNA-binding motif"/>
    <property type="match status" value="1"/>
</dbReference>
<dbReference type="GO" id="GO:0120159">
    <property type="term" value="F:rRNA pseudouridine synthase activity"/>
    <property type="evidence" value="ECO:0007669"/>
    <property type="project" value="UniProtKB-ARBA"/>
</dbReference>
<accession>A0AAV5B387</accession>
<evidence type="ECO:0000256" key="4">
    <source>
        <dbReference type="PROSITE-ProRule" id="PRU00182"/>
    </source>
</evidence>
<dbReference type="PROSITE" id="PS01149">
    <property type="entry name" value="PSI_RSU"/>
    <property type="match status" value="1"/>
</dbReference>
<dbReference type="InterPro" id="IPR002942">
    <property type="entry name" value="S4_RNA-bd"/>
</dbReference>
<gene>
    <name evidence="7" type="primary">rluB</name>
    <name evidence="7" type="ORF">ATOP_08690</name>
</gene>
<dbReference type="GO" id="GO:0000455">
    <property type="term" value="P:enzyme-directed rRNA pseudouridine synthesis"/>
    <property type="evidence" value="ECO:0007669"/>
    <property type="project" value="UniProtKB-ARBA"/>
</dbReference>
<name>A0AAV5B387_9ACTN</name>
<comment type="caution">
    <text evidence="7">The sequence shown here is derived from an EMBL/GenBank/DDBJ whole genome shotgun (WGS) entry which is preliminary data.</text>
</comment>
<dbReference type="CDD" id="cd02870">
    <property type="entry name" value="PseudoU_synth_RsuA_like"/>
    <property type="match status" value="1"/>
</dbReference>
<dbReference type="InterPro" id="IPR018496">
    <property type="entry name" value="PsdUridine_synth_RsuA/RluB_CS"/>
</dbReference>
<dbReference type="SUPFAM" id="SSF55120">
    <property type="entry name" value="Pseudouridine synthase"/>
    <property type="match status" value="1"/>
</dbReference>
<dbReference type="FunFam" id="3.10.290.10:FF:000003">
    <property type="entry name" value="Pseudouridine synthase"/>
    <property type="match status" value="1"/>
</dbReference>
<evidence type="ECO:0000256" key="2">
    <source>
        <dbReference type="ARBA" id="ARBA00008348"/>
    </source>
</evidence>
<reference evidence="7" key="1">
    <citation type="journal article" date="2022" name="Int. J. Syst. Evol. Microbiol.">
        <title>Granulimonas faecalis gen. nov., sp. nov., and Leptogranulimonas caecicola gen. nov., sp. nov., novel lactate-producing Atopobiaceae bacteria isolated from mouse intestines, and an emended description of the family Atopobiaceae.</title>
        <authorList>
            <person name="Morinaga K."/>
            <person name="Kusada H."/>
            <person name="Sakamoto S."/>
            <person name="Murakami T."/>
            <person name="Toyoda A."/>
            <person name="Mori H."/>
            <person name="Meng X.Y."/>
            <person name="Takashino M."/>
            <person name="Murotomi K."/>
            <person name="Tamaki H."/>
        </authorList>
    </citation>
    <scope>NUCLEOTIDE SEQUENCE</scope>
    <source>
        <strain evidence="7">OPF53</strain>
    </source>
</reference>
<dbReference type="Pfam" id="PF01479">
    <property type="entry name" value="S4"/>
    <property type="match status" value="1"/>
</dbReference>
<evidence type="ECO:0000256" key="1">
    <source>
        <dbReference type="ARBA" id="ARBA00000073"/>
    </source>
</evidence>